<dbReference type="eggNOG" id="COG4109">
    <property type="taxonomic scope" value="Bacteria"/>
</dbReference>
<evidence type="ECO:0000259" key="9">
    <source>
        <dbReference type="PROSITE" id="PS51371"/>
    </source>
</evidence>
<dbReference type="InterPro" id="IPR000644">
    <property type="entry name" value="CBS_dom"/>
</dbReference>
<dbReference type="GO" id="GO:0046872">
    <property type="term" value="F:metal ion binding"/>
    <property type="evidence" value="ECO:0007669"/>
    <property type="project" value="UniProtKB-KW"/>
</dbReference>
<dbReference type="Gene3D" id="3.40.1390.20">
    <property type="entry name" value="HprK N-terminal domain-like"/>
    <property type="match status" value="1"/>
</dbReference>
<evidence type="ECO:0000313" key="11">
    <source>
        <dbReference type="Proteomes" id="UP000003505"/>
    </source>
</evidence>
<evidence type="ECO:0000256" key="5">
    <source>
        <dbReference type="ARBA" id="ARBA00023211"/>
    </source>
</evidence>
<dbReference type="STRING" id="546271.Selsp_1138"/>
<dbReference type="SUPFAM" id="SSF64182">
    <property type="entry name" value="DHH phosphoesterases"/>
    <property type="match status" value="1"/>
</dbReference>
<dbReference type="Pfam" id="PF07085">
    <property type="entry name" value="DRTGG"/>
    <property type="match status" value="1"/>
</dbReference>
<dbReference type="AlphaFoldDB" id="C9LTU4"/>
<evidence type="ECO:0000256" key="2">
    <source>
        <dbReference type="ARBA" id="ARBA00012146"/>
    </source>
</evidence>
<dbReference type="NCBIfam" id="NF011443">
    <property type="entry name" value="PRK14869.1-5"/>
    <property type="match status" value="1"/>
</dbReference>
<dbReference type="FunFam" id="3.90.1640.10:FF:000001">
    <property type="entry name" value="Probable manganese-dependent inorganic pyrophosphatase"/>
    <property type="match status" value="1"/>
</dbReference>
<evidence type="ECO:0000256" key="7">
    <source>
        <dbReference type="ARBA" id="ARBA00047820"/>
    </source>
</evidence>
<sequence>MEIIIYHLKTGGFFSMKNTKPIYTIGHRNPDTDSICSAIGYAHLKQAMGENVVPARAGKVNEETKFALNHFHVEQPLLITDLYPRVKDITLDCKTVVKETDSLRHLGEIMRENDLKSVPVVDKDERLIGIVTVSDLAQRYFKELSMQNLADAGVSFRDVIRVIDGEVIVNGDEGGKIRGNVRIAAGSISMIQDVVKEHDVVLIGDRRDETLIDCLKQGIDCMIVTGNGRVSPSVIEEAEERHMLIINTPYDTYTCARLINQCVPVKRIMQDEIVAFKPLDLLSDIKGTMEQYSYRNYPVVENGKLVGLVSKDMLMVPERERVILVDHNERGQAVEGIEEAKILEIIDHHRLGGIQTSEPIFTRQEPVGCTATIVANMHWHRDVDIPPSIAGLLLSAILSDTVLFKSPTCTPYDKKTAERLAEIAGVDIMEYGMAMLKAGSGIGNMSPLEITKNDMKEFQIGDYRIIVSQISVMDTKEVMDIEAEIVKSMADVCKKEGYDMSLVMVTDIIAEGTYLLYTGSPKTLIGEAFHKDASGTHIYLPGVMSRKKQIIPPLSEAVKLIKKQ</sequence>
<reference evidence="10 11" key="1">
    <citation type="submission" date="2009-09" db="EMBL/GenBank/DDBJ databases">
        <authorList>
            <person name="Weinstock G."/>
            <person name="Sodergren E."/>
            <person name="Clifton S."/>
            <person name="Fulton L."/>
            <person name="Fulton B."/>
            <person name="Courtney L."/>
            <person name="Fronick C."/>
            <person name="Harrison M."/>
            <person name="Strong C."/>
            <person name="Farmer C."/>
            <person name="Delahaunty K."/>
            <person name="Markovic C."/>
            <person name="Hall O."/>
            <person name="Minx P."/>
            <person name="Tomlinson C."/>
            <person name="Mitreva M."/>
            <person name="Nelson J."/>
            <person name="Hou S."/>
            <person name="Wollam A."/>
            <person name="Pepin K.H."/>
            <person name="Johnson M."/>
            <person name="Bhonagiri V."/>
            <person name="Nash W.E."/>
            <person name="Warren W."/>
            <person name="Chinwalla A."/>
            <person name="Mardis E.R."/>
            <person name="Wilson R.K."/>
        </authorList>
    </citation>
    <scope>NUCLEOTIDE SEQUENCE [LARGE SCALE GENOMIC DNA]</scope>
    <source>
        <strain evidence="11">ATCC 35185 / DSM 20758 / VPI D19B-28</strain>
    </source>
</reference>
<keyword evidence="8" id="KW-0129">CBS domain</keyword>
<feature type="domain" description="CBS" evidence="9">
    <location>
        <begin position="89"/>
        <end position="146"/>
    </location>
</feature>
<dbReference type="InterPro" id="IPR010766">
    <property type="entry name" value="DRTGG"/>
</dbReference>
<dbReference type="Pfam" id="PF01368">
    <property type="entry name" value="DHH"/>
    <property type="match status" value="1"/>
</dbReference>
<keyword evidence="5" id="KW-0464">Manganese</keyword>
<dbReference type="SMART" id="SM01131">
    <property type="entry name" value="DHHA2"/>
    <property type="match status" value="1"/>
</dbReference>
<dbReference type="GO" id="GO:0005737">
    <property type="term" value="C:cytoplasm"/>
    <property type="evidence" value="ECO:0007669"/>
    <property type="project" value="InterPro"/>
</dbReference>
<dbReference type="InterPro" id="IPR046342">
    <property type="entry name" value="CBS_dom_sf"/>
</dbReference>
<dbReference type="InterPro" id="IPR038763">
    <property type="entry name" value="DHH_sf"/>
</dbReference>
<dbReference type="SMART" id="SM00116">
    <property type="entry name" value="CBS"/>
    <property type="match status" value="2"/>
</dbReference>
<dbReference type="PANTHER" id="PTHR12112:SF22">
    <property type="entry name" value="MANGANESE-DEPENDENT INORGANIC PYROPHOSPHATASE-RELATED"/>
    <property type="match status" value="1"/>
</dbReference>
<organism evidence="10 11">
    <name type="scientific">Selenomonas sputigena (strain ATCC 35185 / DSM 20758 / CCUG 44933 / VPI D19B-28)</name>
    <dbReference type="NCBI Taxonomy" id="546271"/>
    <lineage>
        <taxon>Bacteria</taxon>
        <taxon>Bacillati</taxon>
        <taxon>Bacillota</taxon>
        <taxon>Negativicutes</taxon>
        <taxon>Selenomonadales</taxon>
        <taxon>Selenomonadaceae</taxon>
        <taxon>Selenomonas</taxon>
    </lineage>
</organism>
<evidence type="ECO:0000256" key="3">
    <source>
        <dbReference type="ARBA" id="ARBA00022723"/>
    </source>
</evidence>
<dbReference type="GO" id="GO:0004427">
    <property type="term" value="F:inorganic diphosphate phosphatase activity"/>
    <property type="evidence" value="ECO:0007669"/>
    <property type="project" value="UniProtKB-EC"/>
</dbReference>
<dbReference type="Gene3D" id="3.90.1640.10">
    <property type="entry name" value="inorganic pyrophosphatase (n-terminal core)"/>
    <property type="match status" value="2"/>
</dbReference>
<dbReference type="Gene3D" id="3.10.310.20">
    <property type="entry name" value="DHHA2 domain"/>
    <property type="match status" value="1"/>
</dbReference>
<keyword evidence="3" id="KW-0479">Metal-binding</keyword>
<name>C9LTU4_SELS3</name>
<comment type="catalytic activity">
    <reaction evidence="7">
        <text>diphosphate + H2O = 2 phosphate + H(+)</text>
        <dbReference type="Rhea" id="RHEA:24576"/>
        <dbReference type="ChEBI" id="CHEBI:15377"/>
        <dbReference type="ChEBI" id="CHEBI:15378"/>
        <dbReference type="ChEBI" id="CHEBI:33019"/>
        <dbReference type="ChEBI" id="CHEBI:43474"/>
        <dbReference type="EC" id="3.6.1.1"/>
    </reaction>
</comment>
<evidence type="ECO:0000256" key="6">
    <source>
        <dbReference type="ARBA" id="ARBA00032535"/>
    </source>
</evidence>
<dbReference type="Pfam" id="PF02833">
    <property type="entry name" value="DHHA2"/>
    <property type="match status" value="1"/>
</dbReference>
<gene>
    <name evidence="10" type="ORF">SELSPUOL_01105</name>
</gene>
<dbReference type="InterPro" id="IPR004097">
    <property type="entry name" value="DHHA2"/>
</dbReference>
<comment type="cofactor">
    <cofactor evidence="1">
        <name>Mn(2+)</name>
        <dbReference type="ChEBI" id="CHEBI:29035"/>
    </cofactor>
</comment>
<keyword evidence="4" id="KW-0378">Hydrolase</keyword>
<dbReference type="EC" id="3.6.1.1" evidence="2"/>
<dbReference type="EMBL" id="ACKP02000015">
    <property type="protein sequence ID" value="EEX77828.1"/>
    <property type="molecule type" value="Genomic_DNA"/>
</dbReference>
<dbReference type="eggNOG" id="COG2239">
    <property type="taxonomic scope" value="Bacteria"/>
</dbReference>
<evidence type="ECO:0000256" key="8">
    <source>
        <dbReference type="PROSITE-ProRule" id="PRU00703"/>
    </source>
</evidence>
<dbReference type="InterPro" id="IPR028979">
    <property type="entry name" value="Ser_kin/Pase_Hpr-like_N_sf"/>
</dbReference>
<dbReference type="InterPro" id="IPR038222">
    <property type="entry name" value="DHHA2_dom_sf"/>
</dbReference>
<dbReference type="NCBIfam" id="NF003877">
    <property type="entry name" value="PRK05427.1"/>
    <property type="match status" value="1"/>
</dbReference>
<dbReference type="SUPFAM" id="SSF75138">
    <property type="entry name" value="HprK N-terminal domain-like"/>
    <property type="match status" value="1"/>
</dbReference>
<dbReference type="Proteomes" id="UP000003505">
    <property type="component" value="Unassembled WGS sequence"/>
</dbReference>
<dbReference type="CDD" id="cd02205">
    <property type="entry name" value="CBS_pair_SF"/>
    <property type="match status" value="1"/>
</dbReference>
<dbReference type="SUPFAM" id="SSF54631">
    <property type="entry name" value="CBS-domain pair"/>
    <property type="match status" value="1"/>
</dbReference>
<dbReference type="InterPro" id="IPR001667">
    <property type="entry name" value="DDH_dom"/>
</dbReference>
<comment type="caution">
    <text evidence="10">The sequence shown here is derived from an EMBL/GenBank/DDBJ whole genome shotgun (WGS) entry which is preliminary data.</text>
</comment>
<accession>C9LTU4</accession>
<proteinExistence type="predicted"/>
<evidence type="ECO:0000256" key="4">
    <source>
        <dbReference type="ARBA" id="ARBA00022801"/>
    </source>
</evidence>
<protein>
    <recommendedName>
        <fullName evidence="2">inorganic diphosphatase</fullName>
        <ecNumber evidence="2">3.6.1.1</ecNumber>
    </recommendedName>
    <alternativeName>
        <fullName evidence="6">Pyrophosphate phospho-hydrolase</fullName>
    </alternativeName>
</protein>
<dbReference type="Pfam" id="PF00571">
    <property type="entry name" value="CBS"/>
    <property type="match status" value="2"/>
</dbReference>
<dbReference type="eggNOG" id="COG1227">
    <property type="taxonomic scope" value="Bacteria"/>
</dbReference>
<evidence type="ECO:0000256" key="1">
    <source>
        <dbReference type="ARBA" id="ARBA00001936"/>
    </source>
</evidence>
<dbReference type="PANTHER" id="PTHR12112">
    <property type="entry name" value="BNIP - RELATED"/>
    <property type="match status" value="1"/>
</dbReference>
<dbReference type="PROSITE" id="PS51371">
    <property type="entry name" value="CBS"/>
    <property type="match status" value="1"/>
</dbReference>
<evidence type="ECO:0000313" key="10">
    <source>
        <dbReference type="EMBL" id="EEX77828.1"/>
    </source>
</evidence>
<dbReference type="NCBIfam" id="NF011442">
    <property type="entry name" value="PRK14869.1-4"/>
    <property type="match status" value="1"/>
</dbReference>